<organism evidence="3 4">
    <name type="scientific">Lactococcus garvieae</name>
    <dbReference type="NCBI Taxonomy" id="1363"/>
    <lineage>
        <taxon>Bacteria</taxon>
        <taxon>Bacillati</taxon>
        <taxon>Bacillota</taxon>
        <taxon>Bacilli</taxon>
        <taxon>Lactobacillales</taxon>
        <taxon>Streptococcaceae</taxon>
        <taxon>Lactococcus</taxon>
    </lineage>
</organism>
<feature type="compositionally biased region" description="Polar residues" evidence="1">
    <location>
        <begin position="84"/>
        <end position="95"/>
    </location>
</feature>
<comment type="caution">
    <text evidence="3">The sequence shown here is derived from an EMBL/GenBank/DDBJ whole genome shotgun (WGS) entry which is preliminary data.</text>
</comment>
<proteinExistence type="predicted"/>
<dbReference type="Pfam" id="PF21470">
    <property type="entry name" value="BppU-like_C"/>
    <property type="match status" value="1"/>
</dbReference>
<dbReference type="Gene3D" id="2.60.40.10">
    <property type="entry name" value="Immunoglobulins"/>
    <property type="match status" value="1"/>
</dbReference>
<evidence type="ECO:0000313" key="3">
    <source>
        <dbReference type="EMBL" id="GFO52315.1"/>
    </source>
</evidence>
<dbReference type="InterPro" id="IPR013783">
    <property type="entry name" value="Ig-like_fold"/>
</dbReference>
<accession>A0A6L2ZX98</accession>
<protein>
    <recommendedName>
        <fullName evidence="2">Minor structural protein 5-like C-terminal domain-containing protein</fullName>
    </recommendedName>
</protein>
<dbReference type="RefSeq" id="WP_176490515.1">
    <property type="nucleotide sequence ID" value="NZ_BLXU01000009.1"/>
</dbReference>
<evidence type="ECO:0000256" key="1">
    <source>
        <dbReference type="SAM" id="MobiDB-lite"/>
    </source>
</evidence>
<dbReference type="AlphaFoldDB" id="A0A6L2ZX98"/>
<feature type="compositionally biased region" description="Polar residues" evidence="1">
    <location>
        <begin position="20"/>
        <end position="30"/>
    </location>
</feature>
<dbReference type="InterPro" id="IPR036116">
    <property type="entry name" value="FN3_sf"/>
</dbReference>
<dbReference type="SUPFAM" id="SSF49265">
    <property type="entry name" value="Fibronectin type III"/>
    <property type="match status" value="1"/>
</dbReference>
<dbReference type="Proteomes" id="UP000504756">
    <property type="component" value="Unassembled WGS sequence"/>
</dbReference>
<evidence type="ECO:0000313" key="4">
    <source>
        <dbReference type="Proteomes" id="UP000504756"/>
    </source>
</evidence>
<reference evidence="3 4" key="1">
    <citation type="submission" date="2020-06" db="EMBL/GenBank/DDBJ databases">
        <title>Draft genome sequence of Lactic acid bacteria from Okinawan-style tofu.</title>
        <authorList>
            <person name="Takara I."/>
            <person name="Ikematsu S."/>
        </authorList>
    </citation>
    <scope>NUCLEOTIDE SEQUENCE [LARGE SCALE GENOMIC DNA]</scope>
    <source>
        <strain evidence="4">lg38</strain>
    </source>
</reference>
<evidence type="ECO:0000259" key="2">
    <source>
        <dbReference type="Pfam" id="PF21470"/>
    </source>
</evidence>
<dbReference type="EMBL" id="BLXU01000009">
    <property type="protein sequence ID" value="GFO52315.1"/>
    <property type="molecule type" value="Genomic_DNA"/>
</dbReference>
<gene>
    <name evidence="3" type="ORF">ikelab_15900</name>
</gene>
<dbReference type="InterPro" id="IPR048870">
    <property type="entry name" value="BppU-like_C"/>
</dbReference>
<dbReference type="CDD" id="cd00063">
    <property type="entry name" value="FN3"/>
    <property type="match status" value="1"/>
</dbReference>
<name>A0A6L2ZX98_9LACT</name>
<feature type="domain" description="Minor structural protein 5-like C-terminal" evidence="2">
    <location>
        <begin position="13"/>
        <end position="71"/>
    </location>
</feature>
<feature type="region of interest" description="Disordered" evidence="1">
    <location>
        <begin position="1"/>
        <end position="30"/>
    </location>
</feature>
<sequence length="95" mass="10757">MPHESEVTPQDYPTYIGTYTDENQNSGTSPEDYTWEMMNYRIYLDGIAVAGSKLLSSKVENLKPDTSYTIQVKQVSGEEESDFSDSVTFKTNVQK</sequence>
<dbReference type="InterPro" id="IPR003961">
    <property type="entry name" value="FN3_dom"/>
</dbReference>
<feature type="region of interest" description="Disordered" evidence="1">
    <location>
        <begin position="76"/>
        <end position="95"/>
    </location>
</feature>